<dbReference type="GO" id="GO:0005524">
    <property type="term" value="F:ATP binding"/>
    <property type="evidence" value="ECO:0007669"/>
    <property type="project" value="UniProtKB-KW"/>
</dbReference>
<dbReference type="GO" id="GO:0046983">
    <property type="term" value="F:protein dimerization activity"/>
    <property type="evidence" value="ECO:0007669"/>
    <property type="project" value="InterPro"/>
</dbReference>
<evidence type="ECO:0000256" key="5">
    <source>
        <dbReference type="ARBA" id="ARBA00022741"/>
    </source>
</evidence>
<evidence type="ECO:0000256" key="4">
    <source>
        <dbReference type="ARBA" id="ARBA00022679"/>
    </source>
</evidence>
<keyword evidence="4" id="KW-0808">Transferase</keyword>
<dbReference type="SUPFAM" id="SSF55874">
    <property type="entry name" value="ATPase domain of HSP90 chaperone/DNA topoisomerase II/histidine kinase"/>
    <property type="match status" value="1"/>
</dbReference>
<evidence type="ECO:0000313" key="10">
    <source>
        <dbReference type="EMBL" id="SCZ86880.1"/>
    </source>
</evidence>
<dbReference type="SMART" id="SM00387">
    <property type="entry name" value="HATPase_c"/>
    <property type="match status" value="1"/>
</dbReference>
<protein>
    <recommendedName>
        <fullName evidence="2">histidine kinase</fullName>
        <ecNumber evidence="2">2.7.13.3</ecNumber>
    </recommendedName>
</protein>
<evidence type="ECO:0000259" key="9">
    <source>
        <dbReference type="SMART" id="SM00387"/>
    </source>
</evidence>
<dbReference type="InterPro" id="IPR050482">
    <property type="entry name" value="Sensor_HK_TwoCompSys"/>
</dbReference>
<evidence type="ECO:0000256" key="1">
    <source>
        <dbReference type="ARBA" id="ARBA00000085"/>
    </source>
</evidence>
<dbReference type="EMBL" id="FMWO01000092">
    <property type="protein sequence ID" value="SCZ86880.1"/>
    <property type="molecule type" value="Genomic_DNA"/>
</dbReference>
<dbReference type="RefSeq" id="WP_090288165.1">
    <property type="nucleotide sequence ID" value="NZ_FMWO01000092.1"/>
</dbReference>
<evidence type="ECO:0000256" key="7">
    <source>
        <dbReference type="ARBA" id="ARBA00022840"/>
    </source>
</evidence>
<comment type="catalytic activity">
    <reaction evidence="1">
        <text>ATP + protein L-histidine = ADP + protein N-phospho-L-histidine.</text>
        <dbReference type="EC" id="2.7.13.3"/>
    </reaction>
</comment>
<dbReference type="Pfam" id="PF02518">
    <property type="entry name" value="HATPase_c"/>
    <property type="match status" value="1"/>
</dbReference>
<dbReference type="InterPro" id="IPR003594">
    <property type="entry name" value="HATPase_dom"/>
</dbReference>
<dbReference type="InterPro" id="IPR036890">
    <property type="entry name" value="HATPase_C_sf"/>
</dbReference>
<dbReference type="PANTHER" id="PTHR24421">
    <property type="entry name" value="NITRATE/NITRITE SENSOR PROTEIN NARX-RELATED"/>
    <property type="match status" value="1"/>
</dbReference>
<dbReference type="GO" id="GO:0000155">
    <property type="term" value="F:phosphorelay sensor kinase activity"/>
    <property type="evidence" value="ECO:0007669"/>
    <property type="project" value="InterPro"/>
</dbReference>
<evidence type="ECO:0000256" key="2">
    <source>
        <dbReference type="ARBA" id="ARBA00012438"/>
    </source>
</evidence>
<reference evidence="10 11" key="1">
    <citation type="submission" date="2016-10" db="EMBL/GenBank/DDBJ databases">
        <authorList>
            <person name="de Groot N.N."/>
        </authorList>
    </citation>
    <scope>NUCLEOTIDE SEQUENCE [LARGE SCALE GENOMIC DNA]</scope>
    <source>
        <strain evidence="10">1</strain>
    </source>
</reference>
<proteinExistence type="predicted"/>
<organism evidence="10 11">
    <name type="scientific">Nitrosomonas mobilis</name>
    <dbReference type="NCBI Taxonomy" id="51642"/>
    <lineage>
        <taxon>Bacteria</taxon>
        <taxon>Pseudomonadati</taxon>
        <taxon>Pseudomonadota</taxon>
        <taxon>Betaproteobacteria</taxon>
        <taxon>Nitrosomonadales</taxon>
        <taxon>Nitrosomonadaceae</taxon>
        <taxon>Nitrosomonas</taxon>
    </lineage>
</organism>
<sequence>MREKSEQFPKELIHTEIELREQLKEITSLYEICRSLTPDLSLGTICQNIFKYLIPAMRYPESTTVVIEIDGKRIASAHSNSSTTHELKSIIHVNSKPHGHLSVCYPKEKSFLMPDEQRFIDTIASYLATWLERKQIDQLLHERLKEITCLYEIRSGMERELVVDKACQNIFGHLIPAMQFPEIATVVIELDGWKFTSGKCSSGIVEVPYAKSRISHKVRDYWRAERDPACTIQAEIIVNSKISGQLRVFYEGGNIPMMPEEQKLVSAIARDLGSWVEHKHLEQTLVSIAEQQQRAIGQELHDNLGQQIAAIGYQASALSKKCIAIGDESMTVVADSIAAQAQTAVIQVKQLAQGLLPFELETNGLVASLRALVSRISNIYTVSLDFLCANDLDINDTGKALDLYRIVQEAINNAIRHGGAKHITIFLAIEGKTLHLSIYDDGCGFVGSGTNHTSVEGGMGIRIMQYRAKRLEAKLQFISRTVGGTEVRLKMQMA</sequence>
<gene>
    <name evidence="10" type="ORF">NSMM_800074</name>
</gene>
<dbReference type="AlphaFoldDB" id="A0A1G5SJ31"/>
<dbReference type="GO" id="GO:0016020">
    <property type="term" value="C:membrane"/>
    <property type="evidence" value="ECO:0007669"/>
    <property type="project" value="InterPro"/>
</dbReference>
<accession>A0A1G5SJ31</accession>
<keyword evidence="6 10" id="KW-0418">Kinase</keyword>
<keyword evidence="5" id="KW-0547">Nucleotide-binding</keyword>
<dbReference type="CDD" id="cd16917">
    <property type="entry name" value="HATPase_UhpB-NarQ-NarX-like"/>
    <property type="match status" value="1"/>
</dbReference>
<dbReference type="Gene3D" id="3.30.565.10">
    <property type="entry name" value="Histidine kinase-like ATPase, C-terminal domain"/>
    <property type="match status" value="1"/>
</dbReference>
<dbReference type="STRING" id="51642.NSMM_800074"/>
<evidence type="ECO:0000256" key="6">
    <source>
        <dbReference type="ARBA" id="ARBA00022777"/>
    </source>
</evidence>
<evidence type="ECO:0000256" key="3">
    <source>
        <dbReference type="ARBA" id="ARBA00022553"/>
    </source>
</evidence>
<keyword evidence="11" id="KW-1185">Reference proteome</keyword>
<dbReference type="PANTHER" id="PTHR24421:SF10">
    <property type="entry name" value="NITRATE_NITRITE SENSOR PROTEIN NARQ"/>
    <property type="match status" value="1"/>
</dbReference>
<name>A0A1G5SJ31_9PROT</name>
<dbReference type="Proteomes" id="UP000198729">
    <property type="component" value="Unassembled WGS sequence"/>
</dbReference>
<dbReference type="OrthoDB" id="9797605at2"/>
<dbReference type="InterPro" id="IPR011712">
    <property type="entry name" value="Sig_transdc_His_kin_sub3_dim/P"/>
</dbReference>
<evidence type="ECO:0000313" key="11">
    <source>
        <dbReference type="Proteomes" id="UP000198729"/>
    </source>
</evidence>
<keyword evidence="7" id="KW-0067">ATP-binding</keyword>
<dbReference type="EC" id="2.7.13.3" evidence="2"/>
<keyword evidence="3" id="KW-0597">Phosphoprotein</keyword>
<dbReference type="Pfam" id="PF07730">
    <property type="entry name" value="HisKA_3"/>
    <property type="match status" value="1"/>
</dbReference>
<keyword evidence="8" id="KW-0902">Two-component regulatory system</keyword>
<dbReference type="Gene3D" id="1.20.5.1930">
    <property type="match status" value="1"/>
</dbReference>
<evidence type="ECO:0000256" key="8">
    <source>
        <dbReference type="ARBA" id="ARBA00023012"/>
    </source>
</evidence>
<feature type="domain" description="Histidine kinase/HSP90-like ATPase" evidence="9">
    <location>
        <begin position="398"/>
        <end position="494"/>
    </location>
</feature>